<organism evidence="1 2">
    <name type="scientific">Flavobacterium xinjiangense</name>
    <dbReference type="NCBI Taxonomy" id="178356"/>
    <lineage>
        <taxon>Bacteria</taxon>
        <taxon>Pseudomonadati</taxon>
        <taxon>Bacteroidota</taxon>
        <taxon>Flavobacteriia</taxon>
        <taxon>Flavobacteriales</taxon>
        <taxon>Flavobacteriaceae</taxon>
        <taxon>Flavobacterium</taxon>
    </lineage>
</organism>
<dbReference type="EMBL" id="FRCL01000005">
    <property type="protein sequence ID" value="SHM58217.1"/>
    <property type="molecule type" value="Genomic_DNA"/>
</dbReference>
<gene>
    <name evidence="1" type="ORF">SAMN05216269_105128</name>
</gene>
<evidence type="ECO:0000313" key="1">
    <source>
        <dbReference type="EMBL" id="SHM58217.1"/>
    </source>
</evidence>
<accession>A0A1M7K080</accession>
<dbReference type="STRING" id="178356.SAMN05216269_105128"/>
<dbReference type="RefSeq" id="WP_084538319.1">
    <property type="nucleotide sequence ID" value="NZ_FRCL01000005.1"/>
</dbReference>
<dbReference type="AlphaFoldDB" id="A0A1M7K080"/>
<proteinExistence type="predicted"/>
<dbReference type="OrthoDB" id="826659at2"/>
<protein>
    <submittedName>
        <fullName evidence="1">Uncharacterized protein</fullName>
    </submittedName>
</protein>
<evidence type="ECO:0000313" key="2">
    <source>
        <dbReference type="Proteomes" id="UP000184092"/>
    </source>
</evidence>
<reference evidence="2" key="1">
    <citation type="submission" date="2016-11" db="EMBL/GenBank/DDBJ databases">
        <authorList>
            <person name="Varghese N."/>
            <person name="Submissions S."/>
        </authorList>
    </citation>
    <scope>NUCLEOTIDE SEQUENCE [LARGE SCALE GENOMIC DNA]</scope>
    <source>
        <strain evidence="2">CGMCC 1.2749</strain>
    </source>
</reference>
<dbReference type="Proteomes" id="UP000184092">
    <property type="component" value="Unassembled WGS sequence"/>
</dbReference>
<sequence length="162" mass="18481">MKTLRQFSLKPVLIIIKINATCPPPANDFNTGNYLKGITPIANQNNVTIIVTEGTLKITFYWDSNLNETINFDSFNFSFGANNELIATEGTNTYKGTWSITDTNGYIDTLSNFKFDITFTTPIHFVEIIDDWEIINESASYIKLREVIERNDQKDFLAFSKN</sequence>
<keyword evidence="2" id="KW-1185">Reference proteome</keyword>
<name>A0A1M7K080_9FLAO</name>